<dbReference type="PANTHER" id="PTHR30535">
    <property type="entry name" value="VITAMIN B12-BINDING PROTEIN"/>
    <property type="match status" value="1"/>
</dbReference>
<evidence type="ECO:0000313" key="4">
    <source>
        <dbReference type="Proteomes" id="UP000094023"/>
    </source>
</evidence>
<dbReference type="InterPro" id="IPR002491">
    <property type="entry name" value="ABC_transptr_periplasmic_BD"/>
</dbReference>
<dbReference type="InterPro" id="IPR006311">
    <property type="entry name" value="TAT_signal"/>
</dbReference>
<organism evidence="3 4">
    <name type="scientific">Proteus myxofaciens ATCC 19692</name>
    <dbReference type="NCBI Taxonomy" id="1354337"/>
    <lineage>
        <taxon>Bacteria</taxon>
        <taxon>Pseudomonadati</taxon>
        <taxon>Pseudomonadota</taxon>
        <taxon>Gammaproteobacteria</taxon>
        <taxon>Enterobacterales</taxon>
        <taxon>Morganellaceae</taxon>
        <taxon>Proteus</taxon>
    </lineage>
</organism>
<reference evidence="3 4" key="1">
    <citation type="submission" date="2016-04" db="EMBL/GenBank/DDBJ databases">
        <title>ATOL: Assembling a taxonomically balanced genome-scale reconstruction of the evolutionary history of the Enterobacteriaceae.</title>
        <authorList>
            <person name="Plunkett G.III."/>
            <person name="Neeno-Eckwall E.C."/>
            <person name="Glasner J.D."/>
            <person name="Perna N.T."/>
        </authorList>
    </citation>
    <scope>NUCLEOTIDE SEQUENCE [LARGE SCALE GENOMIC DNA]</scope>
    <source>
        <strain evidence="3 4">ATCC 19692</strain>
    </source>
</reference>
<feature type="domain" description="Fe/B12 periplasmic-binding" evidence="2">
    <location>
        <begin position="48"/>
        <end position="311"/>
    </location>
</feature>
<sequence>MPIHRRQFLTYLTTIAALSALPHSVRAAITSRIAAQFGYLPEPSYIHRVISAGAPTDQLLLALVPEKLLGFSSLNLTNSDLFTAQLRNLPRLGRLSGRGSTLSLESLMTLEPDIIIDSGNVDETYHSLAKRVSEQTGIPYVLIDGTLKDSPTQLRQTGALLGVTEKADNLAKIAQQYLDDALLFASQQKEKKRFYLARGAKGLQTGAKGSIHTEAIELLGFENIADLPEFTGLTEVSLEQLLIWDPDIIITQDENAYQQIMQSPIWQNIQAVKQQQVLLFTGLPFGWLDGPPGINRLIGMRRLQSHFDSRIKEIALYDLQHYFSHFYHTQLSTEQCQQLLRSS</sequence>
<dbReference type="PROSITE" id="PS51318">
    <property type="entry name" value="TAT"/>
    <property type="match status" value="1"/>
</dbReference>
<keyword evidence="4" id="KW-1185">Reference proteome</keyword>
<keyword evidence="1" id="KW-0732">Signal</keyword>
<dbReference type="OrthoDB" id="9775594at2"/>
<comment type="caution">
    <text evidence="3">The sequence shown here is derived from an EMBL/GenBank/DDBJ whole genome shotgun (WGS) entry which is preliminary data.</text>
</comment>
<dbReference type="AlphaFoldDB" id="A0A198G571"/>
<dbReference type="Pfam" id="PF01497">
    <property type="entry name" value="Peripla_BP_2"/>
    <property type="match status" value="1"/>
</dbReference>
<dbReference type="CDD" id="cd01147">
    <property type="entry name" value="HemV-2"/>
    <property type="match status" value="1"/>
</dbReference>
<feature type="signal peptide" evidence="1">
    <location>
        <begin position="1"/>
        <end position="27"/>
    </location>
</feature>
<evidence type="ECO:0000259" key="2">
    <source>
        <dbReference type="PROSITE" id="PS50983"/>
    </source>
</evidence>
<dbReference type="STRING" id="1354337.M983_1310"/>
<dbReference type="GO" id="GO:0071281">
    <property type="term" value="P:cellular response to iron ion"/>
    <property type="evidence" value="ECO:0007669"/>
    <property type="project" value="TreeGrafter"/>
</dbReference>
<feature type="chain" id="PRO_5008278872" description="Fe/B12 periplasmic-binding domain-containing protein" evidence="1">
    <location>
        <begin position="28"/>
        <end position="343"/>
    </location>
</feature>
<name>A0A198G571_9GAMM</name>
<dbReference type="PROSITE" id="PS50983">
    <property type="entry name" value="FE_B12_PBP"/>
    <property type="match status" value="1"/>
</dbReference>
<gene>
    <name evidence="3" type="ORF">M983_1310</name>
</gene>
<evidence type="ECO:0000313" key="3">
    <source>
        <dbReference type="EMBL" id="OAT32512.1"/>
    </source>
</evidence>
<dbReference type="SUPFAM" id="SSF53807">
    <property type="entry name" value="Helical backbone' metal receptor"/>
    <property type="match status" value="1"/>
</dbReference>
<dbReference type="Proteomes" id="UP000094023">
    <property type="component" value="Unassembled WGS sequence"/>
</dbReference>
<dbReference type="InterPro" id="IPR050902">
    <property type="entry name" value="ABC_Transporter_SBP"/>
</dbReference>
<dbReference type="PANTHER" id="PTHR30535:SF34">
    <property type="entry name" value="MOLYBDATE-BINDING PROTEIN MOLA"/>
    <property type="match status" value="1"/>
</dbReference>
<dbReference type="PATRIC" id="fig|1354337.4.peg.1336"/>
<dbReference type="RefSeq" id="WP_066748918.1">
    <property type="nucleotide sequence ID" value="NZ_LXEN01000057.1"/>
</dbReference>
<accession>A0A198G571</accession>
<protein>
    <recommendedName>
        <fullName evidence="2">Fe/B12 periplasmic-binding domain-containing protein</fullName>
    </recommendedName>
</protein>
<evidence type="ECO:0000256" key="1">
    <source>
        <dbReference type="SAM" id="SignalP"/>
    </source>
</evidence>
<dbReference type="EMBL" id="LXEN01000057">
    <property type="protein sequence ID" value="OAT32512.1"/>
    <property type="molecule type" value="Genomic_DNA"/>
</dbReference>
<dbReference type="Gene3D" id="3.40.50.1980">
    <property type="entry name" value="Nitrogenase molybdenum iron protein domain"/>
    <property type="match status" value="2"/>
</dbReference>
<proteinExistence type="predicted"/>
<dbReference type="Gene3D" id="1.20.58.2180">
    <property type="match status" value="1"/>
</dbReference>